<evidence type="ECO:0000259" key="2">
    <source>
        <dbReference type="Pfam" id="PF13229"/>
    </source>
</evidence>
<sequence length="352" mass="35958">MARPNLTRPNATRPDAAGPNAAGPNVHRVQPGASVQAAVDAAHPGDVVELAAGNYPGSVTIATDGVTLRGQGNRSVLVPDPADHSACAAAGNGLCVTGVADDRGMPVRPVSGAVVESLAVAGFAKNGIAAAVTDKLTVHQVASHDNGLQGISVEMSTRTVLTENEARDNGQAGIFVANWFDRKGGALETRGTQVAANRLTGNRIGLQLRRVRDLTATGNLASGNCGGIFVVGDDGVPRAGSLSIANNVVRANNRYCEPNPRLDSVQGTGILLTGTEDVVVSENLITDHSGTSPMSGGIVLYPSVVGAPNARAVVTDNILADNLPVDLADLDQRNGSSFMTNSCRTSQPAGHC</sequence>
<protein>
    <recommendedName>
        <fullName evidence="2">Right handed beta helix domain-containing protein</fullName>
    </recommendedName>
</protein>
<comment type="caution">
    <text evidence="3">The sequence shown here is derived from an EMBL/GenBank/DDBJ whole genome shotgun (WGS) entry which is preliminary data.</text>
</comment>
<proteinExistence type="predicted"/>
<dbReference type="Pfam" id="PF13229">
    <property type="entry name" value="Beta_helix"/>
    <property type="match status" value="1"/>
</dbReference>
<dbReference type="EMBL" id="JXZB01000002">
    <property type="protein sequence ID" value="KIQ66109.1"/>
    <property type="molecule type" value="Genomic_DNA"/>
</dbReference>
<feature type="compositionally biased region" description="Low complexity" evidence="1">
    <location>
        <begin position="16"/>
        <end position="25"/>
    </location>
</feature>
<dbReference type="SUPFAM" id="SSF51126">
    <property type="entry name" value="Pectin lyase-like"/>
    <property type="match status" value="1"/>
</dbReference>
<name>A0A0D0PU97_KITGR</name>
<gene>
    <name evidence="3" type="ORF">TR51_17955</name>
</gene>
<reference evidence="3 4" key="1">
    <citation type="submission" date="2015-02" db="EMBL/GenBank/DDBJ databases">
        <title>Draft genome sequence of Kitasatospora griseola MF730-N6, a bafilomycin, terpentecin and satosporin producer.</title>
        <authorList>
            <person name="Arens J.C."/>
            <person name="Haltli B."/>
            <person name="Kerr R.G."/>
        </authorList>
    </citation>
    <scope>NUCLEOTIDE SEQUENCE [LARGE SCALE GENOMIC DNA]</scope>
    <source>
        <strain evidence="3 4">MF730-N6</strain>
    </source>
</reference>
<evidence type="ECO:0000313" key="4">
    <source>
        <dbReference type="Proteomes" id="UP000032066"/>
    </source>
</evidence>
<dbReference type="InterPro" id="IPR039448">
    <property type="entry name" value="Beta_helix"/>
</dbReference>
<dbReference type="InterPro" id="IPR011050">
    <property type="entry name" value="Pectin_lyase_fold/virulence"/>
</dbReference>
<evidence type="ECO:0000256" key="1">
    <source>
        <dbReference type="SAM" id="MobiDB-lite"/>
    </source>
</evidence>
<accession>A0A0D0PU97</accession>
<feature type="domain" description="Right handed beta helix" evidence="2">
    <location>
        <begin position="108"/>
        <end position="234"/>
    </location>
</feature>
<dbReference type="STRING" id="2064.TR51_17955"/>
<organism evidence="3 4">
    <name type="scientific">Kitasatospora griseola</name>
    <name type="common">Streptomyces griseolosporeus</name>
    <dbReference type="NCBI Taxonomy" id="2064"/>
    <lineage>
        <taxon>Bacteria</taxon>
        <taxon>Bacillati</taxon>
        <taxon>Actinomycetota</taxon>
        <taxon>Actinomycetes</taxon>
        <taxon>Kitasatosporales</taxon>
        <taxon>Streptomycetaceae</taxon>
        <taxon>Kitasatospora</taxon>
    </lineage>
</organism>
<dbReference type="AlphaFoldDB" id="A0A0D0PU97"/>
<dbReference type="InterPro" id="IPR012334">
    <property type="entry name" value="Pectin_lyas_fold"/>
</dbReference>
<dbReference type="SMART" id="SM00710">
    <property type="entry name" value="PbH1"/>
    <property type="match status" value="6"/>
</dbReference>
<dbReference type="InterPro" id="IPR006626">
    <property type="entry name" value="PbH1"/>
</dbReference>
<keyword evidence="4" id="KW-1185">Reference proteome</keyword>
<dbReference type="Proteomes" id="UP000032066">
    <property type="component" value="Unassembled WGS sequence"/>
</dbReference>
<dbReference type="Gene3D" id="2.160.20.10">
    <property type="entry name" value="Single-stranded right-handed beta-helix, Pectin lyase-like"/>
    <property type="match status" value="1"/>
</dbReference>
<evidence type="ECO:0000313" key="3">
    <source>
        <dbReference type="EMBL" id="KIQ66109.1"/>
    </source>
</evidence>
<feature type="region of interest" description="Disordered" evidence="1">
    <location>
        <begin position="1"/>
        <end position="28"/>
    </location>
</feature>
<dbReference type="PATRIC" id="fig|2064.6.peg.3853"/>